<comment type="caution">
    <text evidence="2">The sequence shown here is derived from an EMBL/GenBank/DDBJ whole genome shotgun (WGS) entry which is preliminary data.</text>
</comment>
<dbReference type="Proteomes" id="UP000673394">
    <property type="component" value="Unassembled WGS sequence"/>
</dbReference>
<reference evidence="2 3" key="1">
    <citation type="submission" date="2021-04" db="EMBL/GenBank/DDBJ databases">
        <title>Paenibacillus sp. DLE-14 whole genome sequence.</title>
        <authorList>
            <person name="Ham Y.J."/>
        </authorList>
    </citation>
    <scope>NUCLEOTIDE SEQUENCE [LARGE SCALE GENOMIC DNA]</scope>
    <source>
        <strain evidence="2 3">DLE-14</strain>
    </source>
</reference>
<dbReference type="PANTHER" id="PTHR42925">
    <property type="entry name" value="MULTIDRUG AND TOXIN EFFLUX PROTEIN MATE FAMILY"/>
    <property type="match status" value="1"/>
</dbReference>
<keyword evidence="1" id="KW-0812">Transmembrane</keyword>
<evidence type="ECO:0000313" key="2">
    <source>
        <dbReference type="EMBL" id="MBP3965692.1"/>
    </source>
</evidence>
<gene>
    <name evidence="2" type="ORF">I8J30_23525</name>
</gene>
<dbReference type="PANTHER" id="PTHR42925:SF2">
    <property type="entry name" value="NA+ DRIVEN MULTIDRUG EFFLUX PUMP"/>
    <property type="match status" value="1"/>
</dbReference>
<accession>A0ABS5CIP3</accession>
<sequence length="167" mass="18586">MMGIFGFAYAAKVMIGQKLSHEDPSEAILYGRKFTKLTVVIALLVSAAVAVSSPFIVKLFGNTSEEVKTAFGHVMLIQSLVLTAYFLNNVWIVGLFRAGGDNVYTMKLILVTTWFISLPLVFAGVYLFHWPVEGVYVVFALEEVSKACIGFFRYRSNKWAKNLAQSI</sequence>
<dbReference type="Pfam" id="PF01554">
    <property type="entry name" value="MatE"/>
    <property type="match status" value="1"/>
</dbReference>
<organism evidence="2 3">
    <name type="scientific">Paenibacillus lignilyticus</name>
    <dbReference type="NCBI Taxonomy" id="1172615"/>
    <lineage>
        <taxon>Bacteria</taxon>
        <taxon>Bacillati</taxon>
        <taxon>Bacillota</taxon>
        <taxon>Bacilli</taxon>
        <taxon>Bacillales</taxon>
        <taxon>Paenibacillaceae</taxon>
        <taxon>Paenibacillus</taxon>
    </lineage>
</organism>
<feature type="transmembrane region" description="Helical" evidence="1">
    <location>
        <begin position="76"/>
        <end position="96"/>
    </location>
</feature>
<protein>
    <submittedName>
        <fullName evidence="2">Uncharacterized protein</fullName>
    </submittedName>
</protein>
<dbReference type="InterPro" id="IPR002528">
    <property type="entry name" value="MATE_fam"/>
</dbReference>
<evidence type="ECO:0000256" key="1">
    <source>
        <dbReference type="SAM" id="Phobius"/>
    </source>
</evidence>
<proteinExistence type="predicted"/>
<feature type="transmembrane region" description="Helical" evidence="1">
    <location>
        <begin position="108"/>
        <end position="128"/>
    </location>
</feature>
<dbReference type="EMBL" id="JAGKSP010000012">
    <property type="protein sequence ID" value="MBP3965692.1"/>
    <property type="molecule type" value="Genomic_DNA"/>
</dbReference>
<keyword evidence="3" id="KW-1185">Reference proteome</keyword>
<keyword evidence="1" id="KW-0472">Membrane</keyword>
<name>A0ABS5CIP3_9BACL</name>
<keyword evidence="1" id="KW-1133">Transmembrane helix</keyword>
<dbReference type="InterPro" id="IPR047135">
    <property type="entry name" value="YsiQ"/>
</dbReference>
<feature type="transmembrane region" description="Helical" evidence="1">
    <location>
        <begin position="37"/>
        <end position="56"/>
    </location>
</feature>
<evidence type="ECO:0000313" key="3">
    <source>
        <dbReference type="Proteomes" id="UP000673394"/>
    </source>
</evidence>